<comment type="caution">
    <text evidence="3">The sequence shown here is derived from an EMBL/GenBank/DDBJ whole genome shotgun (WGS) entry which is preliminary data.</text>
</comment>
<dbReference type="Gene3D" id="3.20.20.140">
    <property type="entry name" value="Metal-dependent hydrolases"/>
    <property type="match status" value="1"/>
</dbReference>
<dbReference type="EMBL" id="NRRU01000128">
    <property type="protein sequence ID" value="MBK1715511.1"/>
    <property type="molecule type" value="Genomic_DNA"/>
</dbReference>
<reference evidence="3" key="2">
    <citation type="journal article" date="2020" name="Microorganisms">
        <title>Osmotic Adaptation and Compatible Solute Biosynthesis of Phototrophic Bacteria as Revealed from Genome Analyses.</title>
        <authorList>
            <person name="Imhoff J.F."/>
            <person name="Rahn T."/>
            <person name="Kunzel S."/>
            <person name="Keller A."/>
            <person name="Neulinger S.C."/>
        </authorList>
    </citation>
    <scope>NUCLEOTIDE SEQUENCE</scope>
    <source>
        <strain evidence="3">IM 151</strain>
    </source>
</reference>
<keyword evidence="4" id="KW-1185">Reference proteome</keyword>
<gene>
    <name evidence="3" type="ORF">CKO43_22415</name>
</gene>
<organism evidence="3 4">
    <name type="scientific">Rubrivivax gelatinosus</name>
    <name type="common">Rhodocyclus gelatinosus</name>
    <name type="synonym">Rhodopseudomonas gelatinosa</name>
    <dbReference type="NCBI Taxonomy" id="28068"/>
    <lineage>
        <taxon>Bacteria</taxon>
        <taxon>Pseudomonadati</taxon>
        <taxon>Pseudomonadota</taxon>
        <taxon>Betaproteobacteria</taxon>
        <taxon>Burkholderiales</taxon>
        <taxon>Sphaerotilaceae</taxon>
        <taxon>Rubrivivax</taxon>
    </lineage>
</organism>
<comment type="similarity">
    <text evidence="1">Belongs to the metallo-dependent hydrolases superfamily.</text>
</comment>
<dbReference type="Proteomes" id="UP001041814">
    <property type="component" value="Unassembled WGS sequence"/>
</dbReference>
<dbReference type="SUPFAM" id="SSF51556">
    <property type="entry name" value="Metallo-dependent hydrolases"/>
    <property type="match status" value="1"/>
</dbReference>
<dbReference type="InterPro" id="IPR032466">
    <property type="entry name" value="Metal_Hydrolase"/>
</dbReference>
<accession>A0ABS1E0C4</accession>
<dbReference type="InterPro" id="IPR006680">
    <property type="entry name" value="Amidohydro-rel"/>
</dbReference>
<evidence type="ECO:0000313" key="4">
    <source>
        <dbReference type="Proteomes" id="UP001041814"/>
    </source>
</evidence>
<name>A0ABS1E0C4_RUBGE</name>
<dbReference type="PANTHER" id="PTHR43569">
    <property type="entry name" value="AMIDOHYDROLASE"/>
    <property type="match status" value="1"/>
</dbReference>
<dbReference type="Pfam" id="PF04909">
    <property type="entry name" value="Amidohydro_2"/>
    <property type="match status" value="1"/>
</dbReference>
<dbReference type="RefSeq" id="WP_200380063.1">
    <property type="nucleotide sequence ID" value="NZ_NRRU01000128.1"/>
</dbReference>
<proteinExistence type="inferred from homology"/>
<dbReference type="InterPro" id="IPR052350">
    <property type="entry name" value="Metallo-dep_Lactonases"/>
</dbReference>
<feature type="domain" description="Amidohydrolase-related" evidence="2">
    <location>
        <begin position="9"/>
        <end position="302"/>
    </location>
</feature>
<dbReference type="PANTHER" id="PTHR43569:SF1">
    <property type="entry name" value="BLL3371 PROTEIN"/>
    <property type="match status" value="1"/>
</dbReference>
<reference evidence="3" key="1">
    <citation type="submission" date="2017-08" db="EMBL/GenBank/DDBJ databases">
        <authorList>
            <person name="Imhoff J.F."/>
            <person name="Rahn T."/>
            <person name="Kuenzel S."/>
            <person name="Neulinger S.C."/>
        </authorList>
    </citation>
    <scope>NUCLEOTIDE SEQUENCE</scope>
    <source>
        <strain evidence="3">IM 151</strain>
    </source>
</reference>
<evidence type="ECO:0000313" key="3">
    <source>
        <dbReference type="EMBL" id="MBK1715511.1"/>
    </source>
</evidence>
<sequence>MSPLPQAIVDTHHHLWSLSAGCYPWLQHGYDAERFILGEYRALCRDYGPAELRRDIGALPVVASVHVEAERERTEALAETAWLDAVADAHGLPTAIVCWVDLLADDVEQRLDEQLRWRRVRGVRFKPVAAADARASVQGRPGSLQDPRWQRGLRALAERGLLWELRVPYWHLAEAATLVAAVPGLQVVVQHLGLPWDRDDAGLAVWRRGLQALAALPGVHLKLSELGLRDRPWRLAENAPLLADAVATFGAARCLFGSNFPVAGLRIGYGELVAATSQALAHLPDSERRAIWHDNAVALYRLPRR</sequence>
<evidence type="ECO:0000259" key="2">
    <source>
        <dbReference type="Pfam" id="PF04909"/>
    </source>
</evidence>
<evidence type="ECO:0000256" key="1">
    <source>
        <dbReference type="ARBA" id="ARBA00038310"/>
    </source>
</evidence>
<protein>
    <submittedName>
        <fullName evidence="3">Amidohydrolase</fullName>
    </submittedName>
</protein>